<reference evidence="2" key="2">
    <citation type="submission" date="2024-10" db="UniProtKB">
        <authorList>
            <consortium name="EnsemblProtists"/>
        </authorList>
    </citation>
    <scope>IDENTIFICATION</scope>
</reference>
<sequence>MAPPSLPPCVERRGRVMRYCSPAFSQTSYQPQTIVIGISGLVFIILGMSIFSARWRRNLPSSKSTTPEQTTPDVLTVDIDDVSADRNGLWVVHTEAGDVCVVYSPTGLAA</sequence>
<name>A0A0D3KRQ6_EMIH1</name>
<dbReference type="Proteomes" id="UP000013827">
    <property type="component" value="Unassembled WGS sequence"/>
</dbReference>
<dbReference type="PaxDb" id="2903-EOD38441"/>
<keyword evidence="3" id="KW-1185">Reference proteome</keyword>
<feature type="transmembrane region" description="Helical" evidence="1">
    <location>
        <begin position="34"/>
        <end position="53"/>
    </location>
</feature>
<keyword evidence="1" id="KW-1133">Transmembrane helix</keyword>
<protein>
    <submittedName>
        <fullName evidence="2">Uncharacterized protein</fullName>
    </submittedName>
</protein>
<dbReference type="EnsemblProtists" id="EOD38441">
    <property type="protein sequence ID" value="EOD38441"/>
    <property type="gene ID" value="EMIHUDRAFT_224510"/>
</dbReference>
<evidence type="ECO:0000313" key="2">
    <source>
        <dbReference type="EnsemblProtists" id="EOD38441"/>
    </source>
</evidence>
<dbReference type="RefSeq" id="XP_005790870.1">
    <property type="nucleotide sequence ID" value="XM_005790813.1"/>
</dbReference>
<dbReference type="GeneID" id="17283710"/>
<dbReference type="HOGENOM" id="CLU_2175838_0_0_1"/>
<proteinExistence type="predicted"/>
<keyword evidence="1" id="KW-0812">Transmembrane</keyword>
<evidence type="ECO:0000256" key="1">
    <source>
        <dbReference type="SAM" id="Phobius"/>
    </source>
</evidence>
<keyword evidence="1" id="KW-0472">Membrane</keyword>
<evidence type="ECO:0000313" key="3">
    <source>
        <dbReference type="Proteomes" id="UP000013827"/>
    </source>
</evidence>
<organism evidence="2 3">
    <name type="scientific">Emiliania huxleyi (strain CCMP1516)</name>
    <dbReference type="NCBI Taxonomy" id="280463"/>
    <lineage>
        <taxon>Eukaryota</taxon>
        <taxon>Haptista</taxon>
        <taxon>Haptophyta</taxon>
        <taxon>Prymnesiophyceae</taxon>
        <taxon>Isochrysidales</taxon>
        <taxon>Noelaerhabdaceae</taxon>
        <taxon>Emiliania</taxon>
    </lineage>
</organism>
<dbReference type="KEGG" id="ehx:EMIHUDRAFT_224510"/>
<dbReference type="AlphaFoldDB" id="A0A0D3KRQ6"/>
<reference evidence="3" key="1">
    <citation type="journal article" date="2013" name="Nature">
        <title>Pan genome of the phytoplankton Emiliania underpins its global distribution.</title>
        <authorList>
            <person name="Read B.A."/>
            <person name="Kegel J."/>
            <person name="Klute M.J."/>
            <person name="Kuo A."/>
            <person name="Lefebvre S.C."/>
            <person name="Maumus F."/>
            <person name="Mayer C."/>
            <person name="Miller J."/>
            <person name="Monier A."/>
            <person name="Salamov A."/>
            <person name="Young J."/>
            <person name="Aguilar M."/>
            <person name="Claverie J.M."/>
            <person name="Frickenhaus S."/>
            <person name="Gonzalez K."/>
            <person name="Herman E.K."/>
            <person name="Lin Y.C."/>
            <person name="Napier J."/>
            <person name="Ogata H."/>
            <person name="Sarno A.F."/>
            <person name="Shmutz J."/>
            <person name="Schroeder D."/>
            <person name="de Vargas C."/>
            <person name="Verret F."/>
            <person name="von Dassow P."/>
            <person name="Valentin K."/>
            <person name="Van de Peer Y."/>
            <person name="Wheeler G."/>
            <person name="Dacks J.B."/>
            <person name="Delwiche C.F."/>
            <person name="Dyhrman S.T."/>
            <person name="Glockner G."/>
            <person name="John U."/>
            <person name="Richards T."/>
            <person name="Worden A.Z."/>
            <person name="Zhang X."/>
            <person name="Grigoriev I.V."/>
            <person name="Allen A.E."/>
            <person name="Bidle K."/>
            <person name="Borodovsky M."/>
            <person name="Bowler C."/>
            <person name="Brownlee C."/>
            <person name="Cock J.M."/>
            <person name="Elias M."/>
            <person name="Gladyshev V.N."/>
            <person name="Groth M."/>
            <person name="Guda C."/>
            <person name="Hadaegh A."/>
            <person name="Iglesias-Rodriguez M.D."/>
            <person name="Jenkins J."/>
            <person name="Jones B.M."/>
            <person name="Lawson T."/>
            <person name="Leese F."/>
            <person name="Lindquist E."/>
            <person name="Lobanov A."/>
            <person name="Lomsadze A."/>
            <person name="Malik S.B."/>
            <person name="Marsh M.E."/>
            <person name="Mackinder L."/>
            <person name="Mock T."/>
            <person name="Mueller-Roeber B."/>
            <person name="Pagarete A."/>
            <person name="Parker M."/>
            <person name="Probert I."/>
            <person name="Quesneville H."/>
            <person name="Raines C."/>
            <person name="Rensing S.A."/>
            <person name="Riano-Pachon D.M."/>
            <person name="Richier S."/>
            <person name="Rokitta S."/>
            <person name="Shiraiwa Y."/>
            <person name="Soanes D.M."/>
            <person name="van der Giezen M."/>
            <person name="Wahlund T.M."/>
            <person name="Williams B."/>
            <person name="Wilson W."/>
            <person name="Wolfe G."/>
            <person name="Wurch L.L."/>
        </authorList>
    </citation>
    <scope>NUCLEOTIDE SEQUENCE</scope>
</reference>
<accession>A0A0D3KRQ6</accession>